<gene>
    <name evidence="1" type="ORF">KCG35_24735</name>
</gene>
<dbReference type="PANTHER" id="PTHR32305">
    <property type="match status" value="1"/>
</dbReference>
<evidence type="ECO:0000313" key="2">
    <source>
        <dbReference type="Proteomes" id="UP000690515"/>
    </source>
</evidence>
<dbReference type="EMBL" id="JAGSOY010000196">
    <property type="protein sequence ID" value="MBU2714258.1"/>
    <property type="molecule type" value="Genomic_DNA"/>
</dbReference>
<organism evidence="1 2">
    <name type="scientific">Zooshikella harenae</name>
    <dbReference type="NCBI Taxonomy" id="2827238"/>
    <lineage>
        <taxon>Bacteria</taxon>
        <taxon>Pseudomonadati</taxon>
        <taxon>Pseudomonadota</taxon>
        <taxon>Gammaproteobacteria</taxon>
        <taxon>Oceanospirillales</taxon>
        <taxon>Zooshikellaceae</taxon>
        <taxon>Zooshikella</taxon>
    </lineage>
</organism>
<feature type="non-terminal residue" evidence="1">
    <location>
        <position position="1"/>
    </location>
</feature>
<proteinExistence type="predicted"/>
<protein>
    <submittedName>
        <fullName evidence="1">RHS repeat-associated core domain-containing protein</fullName>
    </submittedName>
</protein>
<keyword evidence="2" id="KW-1185">Reference proteome</keyword>
<dbReference type="NCBIfam" id="TIGR03696">
    <property type="entry name" value="Rhs_assc_core"/>
    <property type="match status" value="1"/>
</dbReference>
<dbReference type="PRINTS" id="PR00394">
    <property type="entry name" value="RHSPROTEIN"/>
</dbReference>
<dbReference type="Gene3D" id="2.180.10.10">
    <property type="entry name" value="RHS repeat-associated core"/>
    <property type="match status" value="1"/>
</dbReference>
<reference evidence="1 2" key="1">
    <citation type="submission" date="2021-04" db="EMBL/GenBank/DDBJ databases">
        <authorList>
            <person name="Pira H."/>
            <person name="Risdian C."/>
            <person name="Wink J."/>
        </authorList>
    </citation>
    <scope>NUCLEOTIDE SEQUENCE [LARGE SCALE GENOMIC DNA]</scope>
    <source>
        <strain evidence="1 2">WH53</strain>
    </source>
</reference>
<dbReference type="Proteomes" id="UP000690515">
    <property type="component" value="Unassembled WGS sequence"/>
</dbReference>
<dbReference type="InterPro" id="IPR022385">
    <property type="entry name" value="Rhs_assc_core"/>
</dbReference>
<accession>A0ABS5ZKA9</accession>
<evidence type="ECO:0000313" key="1">
    <source>
        <dbReference type="EMBL" id="MBU2714258.1"/>
    </source>
</evidence>
<sequence length="239" mass="26079">NTPRRATNTEGNIVWAWYSDAYGVGQVADNPDGDGQSVTLNLRFPGQYYDAESGLFYNYFRDYDPSSGRYLESDPIGLKGGLNTYGYVGGNPVKYIDQFGLAYSPMGEHGIPRESNDDCGCLAKAFGFETAAGAGMAVAGAPIIPYPRKGVDGKASTGATSPISKRLSQSKRIPRHFPRKIRVPAPTLKNPFATTNVIGRAAGRWVPIFGWGLLANDYRQLMQCFVQCEKDKKACQVNE</sequence>
<dbReference type="PANTHER" id="PTHR32305:SF15">
    <property type="entry name" value="PROTEIN RHSA-RELATED"/>
    <property type="match status" value="1"/>
</dbReference>
<dbReference type="Pfam" id="PF26636">
    <property type="entry name" value="DUF8209"/>
    <property type="match status" value="1"/>
</dbReference>
<name>A0ABS5ZKA9_9GAMM</name>
<comment type="caution">
    <text evidence="1">The sequence shown here is derived from an EMBL/GenBank/DDBJ whole genome shotgun (WGS) entry which is preliminary data.</text>
</comment>
<dbReference type="RefSeq" id="WP_215822521.1">
    <property type="nucleotide sequence ID" value="NZ_JAGSOY010000196.1"/>
</dbReference>
<dbReference type="InterPro" id="IPR050708">
    <property type="entry name" value="T6SS_VgrG/RHS"/>
</dbReference>
<dbReference type="InterPro" id="IPR058522">
    <property type="entry name" value="DUF8209"/>
</dbReference>